<dbReference type="InterPro" id="IPR013715">
    <property type="entry name" value="DUF1746"/>
</dbReference>
<dbReference type="RefSeq" id="XP_033377633.1">
    <property type="nucleotide sequence ID" value="XM_033524016.1"/>
</dbReference>
<dbReference type="OrthoDB" id="5428737at2759"/>
<proteinExistence type="predicted"/>
<name>A0A6A5X960_9PLEO</name>
<dbReference type="GO" id="GO:0032933">
    <property type="term" value="P:SREBP signaling pathway"/>
    <property type="evidence" value="ECO:0007669"/>
    <property type="project" value="InterPro"/>
</dbReference>
<gene>
    <name evidence="3" type="ORF">BU24DRAFT_358974</name>
</gene>
<dbReference type="AlphaFoldDB" id="A0A6A5X960"/>
<protein>
    <submittedName>
        <fullName evidence="3">DUF1746-domain-containing protein</fullName>
    </submittedName>
</protein>
<keyword evidence="4" id="KW-1185">Reference proteome</keyword>
<feature type="region of interest" description="Disordered" evidence="1">
    <location>
        <begin position="1"/>
        <end position="46"/>
    </location>
</feature>
<dbReference type="InterPro" id="IPR038967">
    <property type="entry name" value="Dsc4-like"/>
</dbReference>
<dbReference type="PANTHER" id="PTHR39405">
    <property type="entry name" value="DSC E3 UBIQUITIN LIGASE COMPLEX SUBUNIT 4"/>
    <property type="match status" value="1"/>
</dbReference>
<sequence length="332" mass="36542">MNDEAESSSAGLRHGDAPNSLVSPELDTIADPGDTREQERRTKERRSDAKKKRVVFLDQLLRELDTLVFLEFITLYHLDCSFFWFFVRSAIQLTVLTPLPDLQLSRQHDEHKPYMALILVHFGVTFTLHMMHAAPVAGEDTRGYLHGGLMIDFIGQKGPTSKWKLASLDICILLLQVVMVSVHVKRRGLKKTLAKIADGTTGAGRTEGAGHHTEGGTSGGSPGDGRREQDADAEERGVFRRTDSLSDIGIELDEEDTLLPSSPEIDHTDALDTLSSGQAVVGDFTLIDTLLQSHEDYQAHRHTHTDTGSSTSLSPTALRQLHTIRARFGVGG</sequence>
<reference evidence="3" key="1">
    <citation type="journal article" date="2020" name="Stud. Mycol.">
        <title>101 Dothideomycetes genomes: a test case for predicting lifestyles and emergence of pathogens.</title>
        <authorList>
            <person name="Haridas S."/>
            <person name="Albert R."/>
            <person name="Binder M."/>
            <person name="Bloem J."/>
            <person name="Labutti K."/>
            <person name="Salamov A."/>
            <person name="Andreopoulos B."/>
            <person name="Baker S."/>
            <person name="Barry K."/>
            <person name="Bills G."/>
            <person name="Bluhm B."/>
            <person name="Cannon C."/>
            <person name="Castanera R."/>
            <person name="Culley D."/>
            <person name="Daum C."/>
            <person name="Ezra D."/>
            <person name="Gonzalez J."/>
            <person name="Henrissat B."/>
            <person name="Kuo A."/>
            <person name="Liang C."/>
            <person name="Lipzen A."/>
            <person name="Lutzoni F."/>
            <person name="Magnuson J."/>
            <person name="Mondo S."/>
            <person name="Nolan M."/>
            <person name="Ohm R."/>
            <person name="Pangilinan J."/>
            <person name="Park H.-J."/>
            <person name="Ramirez L."/>
            <person name="Alfaro M."/>
            <person name="Sun H."/>
            <person name="Tritt A."/>
            <person name="Yoshinaga Y."/>
            <person name="Zwiers L.-H."/>
            <person name="Turgeon B."/>
            <person name="Goodwin S."/>
            <person name="Spatafora J."/>
            <person name="Crous P."/>
            <person name="Grigoriev I."/>
        </authorList>
    </citation>
    <scope>NUCLEOTIDE SEQUENCE</scope>
    <source>
        <strain evidence="3">CBS 175.79</strain>
    </source>
</reference>
<evidence type="ECO:0000313" key="3">
    <source>
        <dbReference type="EMBL" id="KAF2009294.1"/>
    </source>
</evidence>
<accession>A0A6A5X960</accession>
<dbReference type="GO" id="GO:0044695">
    <property type="term" value="C:Dsc E3 ubiquitin ligase complex"/>
    <property type="evidence" value="ECO:0007669"/>
    <property type="project" value="InterPro"/>
</dbReference>
<organism evidence="3 4">
    <name type="scientific">Aaosphaeria arxii CBS 175.79</name>
    <dbReference type="NCBI Taxonomy" id="1450172"/>
    <lineage>
        <taxon>Eukaryota</taxon>
        <taxon>Fungi</taxon>
        <taxon>Dikarya</taxon>
        <taxon>Ascomycota</taxon>
        <taxon>Pezizomycotina</taxon>
        <taxon>Dothideomycetes</taxon>
        <taxon>Pleosporomycetidae</taxon>
        <taxon>Pleosporales</taxon>
        <taxon>Pleosporales incertae sedis</taxon>
        <taxon>Aaosphaeria</taxon>
    </lineage>
</organism>
<dbReference type="EMBL" id="ML978079">
    <property type="protein sequence ID" value="KAF2009294.1"/>
    <property type="molecule type" value="Genomic_DNA"/>
</dbReference>
<feature type="compositionally biased region" description="Basic and acidic residues" evidence="1">
    <location>
        <begin position="224"/>
        <end position="238"/>
    </location>
</feature>
<feature type="region of interest" description="Disordered" evidence="1">
    <location>
        <begin position="200"/>
        <end position="238"/>
    </location>
</feature>
<feature type="domain" description="DUF1746" evidence="2">
    <location>
        <begin position="63"/>
        <end position="179"/>
    </location>
</feature>
<dbReference type="PANTHER" id="PTHR39405:SF1">
    <property type="entry name" value="DSC E3 UBIQUITIN LIGASE COMPLEX SUBUNIT 4"/>
    <property type="match status" value="1"/>
</dbReference>
<dbReference type="GeneID" id="54281413"/>
<dbReference type="Proteomes" id="UP000799778">
    <property type="component" value="Unassembled WGS sequence"/>
</dbReference>
<evidence type="ECO:0000259" key="2">
    <source>
        <dbReference type="Pfam" id="PF08508"/>
    </source>
</evidence>
<dbReference type="Pfam" id="PF08508">
    <property type="entry name" value="DUF1746"/>
    <property type="match status" value="1"/>
</dbReference>
<dbReference type="GO" id="GO:0005783">
    <property type="term" value="C:endoplasmic reticulum"/>
    <property type="evidence" value="ECO:0007669"/>
    <property type="project" value="TreeGrafter"/>
</dbReference>
<evidence type="ECO:0000313" key="4">
    <source>
        <dbReference type="Proteomes" id="UP000799778"/>
    </source>
</evidence>
<evidence type="ECO:0000256" key="1">
    <source>
        <dbReference type="SAM" id="MobiDB-lite"/>
    </source>
</evidence>
<feature type="compositionally biased region" description="Basic and acidic residues" evidence="1">
    <location>
        <begin position="33"/>
        <end position="46"/>
    </location>
</feature>